<organism evidence="1 2">
    <name type="scientific">Lysinibacillus telephonicus</name>
    <dbReference type="NCBI Taxonomy" id="1714840"/>
    <lineage>
        <taxon>Bacteria</taxon>
        <taxon>Bacillati</taxon>
        <taxon>Bacillota</taxon>
        <taxon>Bacilli</taxon>
        <taxon>Bacillales</taxon>
        <taxon>Bacillaceae</taxon>
        <taxon>Lysinibacillus</taxon>
    </lineage>
</organism>
<name>A0A3S0KJ30_9BACI</name>
<dbReference type="EMBL" id="RXNR01000026">
    <property type="protein sequence ID" value="RTQ92863.1"/>
    <property type="molecule type" value="Genomic_DNA"/>
</dbReference>
<reference evidence="1 2" key="1">
    <citation type="submission" date="2018-12" db="EMBL/GenBank/DDBJ databases">
        <authorList>
            <person name="Yu L."/>
        </authorList>
    </citation>
    <scope>NUCLEOTIDE SEQUENCE [LARGE SCALE GENOMIC DNA]</scope>
    <source>
        <strain evidence="1 2">S5H2222</strain>
    </source>
</reference>
<evidence type="ECO:0000313" key="2">
    <source>
        <dbReference type="Proteomes" id="UP000276349"/>
    </source>
</evidence>
<dbReference type="RefSeq" id="WP_126294429.1">
    <property type="nucleotide sequence ID" value="NZ_CP155468.1"/>
</dbReference>
<gene>
    <name evidence="1" type="ORF">EKG35_10620</name>
</gene>
<sequence>MEYFILRQDQSIQNPIIPLKTSEAFDDDFVYSSVFAEVVEKENALYLDYLDKPQRIVSDDLKKLLVKYEDNIDFTAIVFTDVKKGTQRLYWLIDIVKKNCISHETTYTPDGLIKELVISPKKVELDCIFQVDTDKESFTIVNLDVAESMLRRPFLGFQLQRVRLEKQ</sequence>
<accession>A0A3S0KJ30</accession>
<comment type="caution">
    <text evidence="1">The sequence shown here is derived from an EMBL/GenBank/DDBJ whole genome shotgun (WGS) entry which is preliminary data.</text>
</comment>
<dbReference type="Proteomes" id="UP000276349">
    <property type="component" value="Unassembled WGS sequence"/>
</dbReference>
<dbReference type="OrthoDB" id="2086300at2"/>
<proteinExistence type="predicted"/>
<evidence type="ECO:0000313" key="1">
    <source>
        <dbReference type="EMBL" id="RTQ92863.1"/>
    </source>
</evidence>
<protein>
    <submittedName>
        <fullName evidence="1">Uncharacterized protein</fullName>
    </submittedName>
</protein>
<dbReference type="AlphaFoldDB" id="A0A3S0KJ30"/>
<keyword evidence="2" id="KW-1185">Reference proteome</keyword>